<dbReference type="GO" id="GO:0009097">
    <property type="term" value="P:isoleucine biosynthetic process"/>
    <property type="evidence" value="ECO:0007669"/>
    <property type="project" value="TreeGrafter"/>
</dbReference>
<dbReference type="OrthoDB" id="4418812at2759"/>
<dbReference type="PANTHER" id="PTHR48078">
    <property type="entry name" value="THREONINE DEHYDRATASE, MITOCHONDRIAL-RELATED"/>
    <property type="match status" value="1"/>
</dbReference>
<dbReference type="VEuPathDB" id="FungiDB:ASPFODRAFT_41389"/>
<dbReference type="Pfam" id="PF00291">
    <property type="entry name" value="PALP"/>
    <property type="match status" value="1"/>
</dbReference>
<dbReference type="SUPFAM" id="SSF53686">
    <property type="entry name" value="Tryptophan synthase beta subunit-like PLP-dependent enzymes"/>
    <property type="match status" value="1"/>
</dbReference>
<evidence type="ECO:0000259" key="4">
    <source>
        <dbReference type="Pfam" id="PF00291"/>
    </source>
</evidence>
<evidence type="ECO:0000256" key="1">
    <source>
        <dbReference type="ARBA" id="ARBA00001933"/>
    </source>
</evidence>
<protein>
    <recommendedName>
        <fullName evidence="4">Tryptophan synthase beta chain-like PALP domain-containing protein</fullName>
    </recommendedName>
</protein>
<evidence type="ECO:0000256" key="2">
    <source>
        <dbReference type="ARBA" id="ARBA00022898"/>
    </source>
</evidence>
<evidence type="ECO:0000313" key="6">
    <source>
        <dbReference type="Proteomes" id="UP000184063"/>
    </source>
</evidence>
<dbReference type="GO" id="GO:0004794">
    <property type="term" value="F:threonine deaminase activity"/>
    <property type="evidence" value="ECO:0007669"/>
    <property type="project" value="TreeGrafter"/>
</dbReference>
<comment type="cofactor">
    <cofactor evidence="1">
        <name>pyridoxal 5'-phosphate</name>
        <dbReference type="ChEBI" id="CHEBI:597326"/>
    </cofactor>
</comment>
<organism evidence="5 6">
    <name type="scientific">Aspergillus luchuensis (strain CBS 106.47)</name>
    <dbReference type="NCBI Taxonomy" id="1137211"/>
    <lineage>
        <taxon>Eukaryota</taxon>
        <taxon>Fungi</taxon>
        <taxon>Dikarya</taxon>
        <taxon>Ascomycota</taxon>
        <taxon>Pezizomycotina</taxon>
        <taxon>Eurotiomycetes</taxon>
        <taxon>Eurotiomycetidae</taxon>
        <taxon>Eurotiales</taxon>
        <taxon>Aspergillaceae</taxon>
        <taxon>Aspergillus</taxon>
        <taxon>Aspergillus subgen. Circumdati</taxon>
    </lineage>
</organism>
<evidence type="ECO:0000313" key="5">
    <source>
        <dbReference type="EMBL" id="OJZ90953.1"/>
    </source>
</evidence>
<dbReference type="InterPro" id="IPR050147">
    <property type="entry name" value="Ser/Thr_Dehydratase"/>
</dbReference>
<sequence length="171" mass="19040">MGSITKVLLEDGMSTSVTFNSSYSLESYPVNPNHLVKLVEDATNRLESRVVRTPMVSLHWMSNPSWRVYAKLECHQHTGSFKFWGSLNATELTKAQSVVTASAGNHALGICRATKMLGRILDPHYLMLLMLLIPPNRQYGWGHGGALMTIDFIDGMLNNKEGLDACIEFIL</sequence>
<feature type="domain" description="Tryptophan synthase beta chain-like PALP" evidence="4">
    <location>
        <begin position="50"/>
        <end position="118"/>
    </location>
</feature>
<reference evidence="6" key="1">
    <citation type="journal article" date="2017" name="Genome Biol.">
        <title>Comparative genomics reveals high biological diversity and specific adaptations in the industrially and medically important fungal genus Aspergillus.</title>
        <authorList>
            <person name="de Vries R.P."/>
            <person name="Riley R."/>
            <person name="Wiebenga A."/>
            <person name="Aguilar-Osorio G."/>
            <person name="Amillis S."/>
            <person name="Uchima C.A."/>
            <person name="Anderluh G."/>
            <person name="Asadollahi M."/>
            <person name="Askin M."/>
            <person name="Barry K."/>
            <person name="Battaglia E."/>
            <person name="Bayram O."/>
            <person name="Benocci T."/>
            <person name="Braus-Stromeyer S.A."/>
            <person name="Caldana C."/>
            <person name="Canovas D."/>
            <person name="Cerqueira G.C."/>
            <person name="Chen F."/>
            <person name="Chen W."/>
            <person name="Choi C."/>
            <person name="Clum A."/>
            <person name="Dos Santos R.A."/>
            <person name="Damasio A.R."/>
            <person name="Diallinas G."/>
            <person name="Emri T."/>
            <person name="Fekete E."/>
            <person name="Flipphi M."/>
            <person name="Freyberg S."/>
            <person name="Gallo A."/>
            <person name="Gournas C."/>
            <person name="Habgood R."/>
            <person name="Hainaut M."/>
            <person name="Harispe M.L."/>
            <person name="Henrissat B."/>
            <person name="Hilden K.S."/>
            <person name="Hope R."/>
            <person name="Hossain A."/>
            <person name="Karabika E."/>
            <person name="Karaffa L."/>
            <person name="Karanyi Z."/>
            <person name="Krasevec N."/>
            <person name="Kuo A."/>
            <person name="Kusch H."/>
            <person name="LaButti K."/>
            <person name="Lagendijk E.L."/>
            <person name="Lapidus A."/>
            <person name="Levasseur A."/>
            <person name="Lindquist E."/>
            <person name="Lipzen A."/>
            <person name="Logrieco A.F."/>
            <person name="MacCabe A."/>
            <person name="Maekelae M.R."/>
            <person name="Malavazi I."/>
            <person name="Melin P."/>
            <person name="Meyer V."/>
            <person name="Mielnichuk N."/>
            <person name="Miskei M."/>
            <person name="Molnar A.P."/>
            <person name="Mule G."/>
            <person name="Ngan C.Y."/>
            <person name="Orejas M."/>
            <person name="Orosz E."/>
            <person name="Ouedraogo J.P."/>
            <person name="Overkamp K.M."/>
            <person name="Park H.-S."/>
            <person name="Perrone G."/>
            <person name="Piumi F."/>
            <person name="Punt P.J."/>
            <person name="Ram A.F."/>
            <person name="Ramon A."/>
            <person name="Rauscher S."/>
            <person name="Record E."/>
            <person name="Riano-Pachon D.M."/>
            <person name="Robert V."/>
            <person name="Roehrig J."/>
            <person name="Ruller R."/>
            <person name="Salamov A."/>
            <person name="Salih N.S."/>
            <person name="Samson R.A."/>
            <person name="Sandor E."/>
            <person name="Sanguinetti M."/>
            <person name="Schuetze T."/>
            <person name="Sepcic K."/>
            <person name="Shelest E."/>
            <person name="Sherlock G."/>
            <person name="Sophianopoulou V."/>
            <person name="Squina F.M."/>
            <person name="Sun H."/>
            <person name="Susca A."/>
            <person name="Todd R.B."/>
            <person name="Tsang A."/>
            <person name="Unkles S.E."/>
            <person name="van de Wiele N."/>
            <person name="van Rossen-Uffink D."/>
            <person name="Oliveira J.V."/>
            <person name="Vesth T.C."/>
            <person name="Visser J."/>
            <person name="Yu J.-H."/>
            <person name="Zhou M."/>
            <person name="Andersen M.R."/>
            <person name="Archer D.B."/>
            <person name="Baker S.E."/>
            <person name="Benoit I."/>
            <person name="Brakhage A.A."/>
            <person name="Braus G.H."/>
            <person name="Fischer R."/>
            <person name="Frisvad J.C."/>
            <person name="Goldman G.H."/>
            <person name="Houbraken J."/>
            <person name="Oakley B."/>
            <person name="Pocsi I."/>
            <person name="Scazzocchio C."/>
            <person name="Seiboth B."/>
            <person name="vanKuyk P.A."/>
            <person name="Wortman J."/>
            <person name="Dyer P.S."/>
            <person name="Grigoriev I.V."/>
        </authorList>
    </citation>
    <scope>NUCLEOTIDE SEQUENCE [LARGE SCALE GENOMIC DNA]</scope>
    <source>
        <strain evidence="6">CBS 106.47</strain>
    </source>
</reference>
<accession>A0A1M3TW19</accession>
<dbReference type="EMBL" id="KV878237">
    <property type="protein sequence ID" value="OJZ90953.1"/>
    <property type="molecule type" value="Genomic_DNA"/>
</dbReference>
<dbReference type="GO" id="GO:0006567">
    <property type="term" value="P:L-threonine catabolic process"/>
    <property type="evidence" value="ECO:0007669"/>
    <property type="project" value="TreeGrafter"/>
</dbReference>
<dbReference type="GO" id="GO:0006565">
    <property type="term" value="P:L-serine catabolic process"/>
    <property type="evidence" value="ECO:0007669"/>
    <property type="project" value="TreeGrafter"/>
</dbReference>
<dbReference type="Proteomes" id="UP000184063">
    <property type="component" value="Unassembled WGS sequence"/>
</dbReference>
<keyword evidence="3" id="KW-0456">Lyase</keyword>
<name>A0A1M3TW19_ASPLC</name>
<dbReference type="PANTHER" id="PTHR48078:SF19">
    <property type="entry name" value="ACT DOMAIN-CONTAINING PROTEIN"/>
    <property type="match status" value="1"/>
</dbReference>
<evidence type="ECO:0000256" key="3">
    <source>
        <dbReference type="ARBA" id="ARBA00023239"/>
    </source>
</evidence>
<dbReference type="AlphaFoldDB" id="A0A1M3TW19"/>
<dbReference type="GO" id="GO:0003941">
    <property type="term" value="F:L-serine ammonia-lyase activity"/>
    <property type="evidence" value="ECO:0007669"/>
    <property type="project" value="TreeGrafter"/>
</dbReference>
<keyword evidence="2" id="KW-0663">Pyridoxal phosphate</keyword>
<dbReference type="Gene3D" id="3.40.50.1100">
    <property type="match status" value="2"/>
</dbReference>
<dbReference type="InterPro" id="IPR036052">
    <property type="entry name" value="TrpB-like_PALP_sf"/>
</dbReference>
<gene>
    <name evidence="5" type="ORF">ASPFODRAFT_41389</name>
</gene>
<proteinExistence type="predicted"/>
<dbReference type="InterPro" id="IPR001926">
    <property type="entry name" value="TrpB-like_PALP"/>
</dbReference>